<dbReference type="Proteomes" id="UP000237003">
    <property type="component" value="Unassembled WGS sequence"/>
</dbReference>
<evidence type="ECO:0000259" key="1">
    <source>
        <dbReference type="Pfam" id="PF25319"/>
    </source>
</evidence>
<sequence length="152" mass="17073">MNSLVDAWCALPTRLRIGGWCLWSLSLCVLAAICMPDMAQPESEERLQQRVALRGQWQALRHLVNSVDEHLMATDGARPSFSPLHFQVPQMRLQHWKPTASGGEMALKGQWDAVPQIFSQLALQGMGVSQFSFRVEDAELLLTFQLEQPNDG</sequence>
<reference evidence="2 3" key="1">
    <citation type="submission" date="2018-01" db="EMBL/GenBank/DDBJ databases">
        <title>Complete genome sequences of 14 Citrobacter spp. isolated from plant in Canada.</title>
        <authorList>
            <person name="Bhandare S.G."/>
            <person name="Colavecchio A."/>
            <person name="Jeukens J."/>
            <person name="Emond-Rheault J.-G."/>
            <person name="Freschi L."/>
            <person name="Hamel J."/>
            <person name="Kukavica-Ibrulj I."/>
            <person name="Levesque R."/>
            <person name="Goodridge L."/>
        </authorList>
    </citation>
    <scope>NUCLEOTIDE SEQUENCE [LARGE SCALE GENOMIC DNA]</scope>
    <source>
        <strain evidence="2 3">S1285</strain>
    </source>
</reference>
<dbReference type="AlphaFoldDB" id="A0A2S4RUM3"/>
<protein>
    <recommendedName>
        <fullName evidence="1">DNA utilization protein HofO C-terminal domain-containing protein</fullName>
    </recommendedName>
</protein>
<accession>A0A2S4RUM3</accession>
<feature type="domain" description="DNA utilization protein HofO C-terminal" evidence="1">
    <location>
        <begin position="81"/>
        <end position="148"/>
    </location>
</feature>
<dbReference type="RefSeq" id="WP_103778356.1">
    <property type="nucleotide sequence ID" value="NZ_PQLX01000006.1"/>
</dbReference>
<proteinExistence type="predicted"/>
<comment type="caution">
    <text evidence="2">The sequence shown here is derived from an EMBL/GenBank/DDBJ whole genome shotgun (WGS) entry which is preliminary data.</text>
</comment>
<dbReference type="Pfam" id="PF25319">
    <property type="entry name" value="HofO"/>
    <property type="match status" value="1"/>
</dbReference>
<dbReference type="EMBL" id="PQLX01000006">
    <property type="protein sequence ID" value="POU63846.1"/>
    <property type="molecule type" value="Genomic_DNA"/>
</dbReference>
<dbReference type="OrthoDB" id="6564173at2"/>
<gene>
    <name evidence="2" type="ORF">C3430_16725</name>
</gene>
<dbReference type="InterPro" id="IPR057522">
    <property type="entry name" value="HofO_C"/>
</dbReference>
<name>A0A2S4RUM3_CITAM</name>
<organism evidence="2 3">
    <name type="scientific">Citrobacter amalonaticus</name>
    <dbReference type="NCBI Taxonomy" id="35703"/>
    <lineage>
        <taxon>Bacteria</taxon>
        <taxon>Pseudomonadati</taxon>
        <taxon>Pseudomonadota</taxon>
        <taxon>Gammaproteobacteria</taxon>
        <taxon>Enterobacterales</taxon>
        <taxon>Enterobacteriaceae</taxon>
        <taxon>Citrobacter</taxon>
    </lineage>
</organism>
<evidence type="ECO:0000313" key="3">
    <source>
        <dbReference type="Proteomes" id="UP000237003"/>
    </source>
</evidence>
<evidence type="ECO:0000313" key="2">
    <source>
        <dbReference type="EMBL" id="POU63846.1"/>
    </source>
</evidence>